<dbReference type="Proteomes" id="UP001488838">
    <property type="component" value="Unassembled WGS sequence"/>
</dbReference>
<feature type="region of interest" description="Disordered" evidence="1">
    <location>
        <begin position="779"/>
        <end position="824"/>
    </location>
</feature>
<gene>
    <name evidence="2" type="ORF">U0070_003732</name>
</gene>
<protein>
    <submittedName>
        <fullName evidence="2">Uncharacterized protein</fullName>
    </submittedName>
</protein>
<organism evidence="2 3">
    <name type="scientific">Myodes glareolus</name>
    <name type="common">Bank vole</name>
    <name type="synonym">Clethrionomys glareolus</name>
    <dbReference type="NCBI Taxonomy" id="447135"/>
    <lineage>
        <taxon>Eukaryota</taxon>
        <taxon>Metazoa</taxon>
        <taxon>Chordata</taxon>
        <taxon>Craniata</taxon>
        <taxon>Vertebrata</taxon>
        <taxon>Euteleostomi</taxon>
        <taxon>Mammalia</taxon>
        <taxon>Eutheria</taxon>
        <taxon>Euarchontoglires</taxon>
        <taxon>Glires</taxon>
        <taxon>Rodentia</taxon>
        <taxon>Myomorpha</taxon>
        <taxon>Muroidea</taxon>
        <taxon>Cricetidae</taxon>
        <taxon>Arvicolinae</taxon>
        <taxon>Myodes</taxon>
    </lineage>
</organism>
<feature type="compositionally biased region" description="Basic and acidic residues" evidence="1">
    <location>
        <begin position="800"/>
        <end position="812"/>
    </location>
</feature>
<evidence type="ECO:0000313" key="2">
    <source>
        <dbReference type="EMBL" id="KAK7821691.1"/>
    </source>
</evidence>
<feature type="compositionally biased region" description="Basic and acidic residues" evidence="1">
    <location>
        <begin position="475"/>
        <end position="514"/>
    </location>
</feature>
<feature type="compositionally biased region" description="Acidic residues" evidence="1">
    <location>
        <begin position="1219"/>
        <end position="1228"/>
    </location>
</feature>
<name>A0AAW0J630_MYOGA</name>
<feature type="region of interest" description="Disordered" evidence="1">
    <location>
        <begin position="571"/>
        <end position="600"/>
    </location>
</feature>
<feature type="region of interest" description="Disordered" evidence="1">
    <location>
        <begin position="427"/>
        <end position="530"/>
    </location>
</feature>
<feature type="compositionally biased region" description="Acidic residues" evidence="1">
    <location>
        <begin position="429"/>
        <end position="474"/>
    </location>
</feature>
<evidence type="ECO:0000256" key="1">
    <source>
        <dbReference type="SAM" id="MobiDB-lite"/>
    </source>
</evidence>
<comment type="caution">
    <text evidence="2">The sequence shown here is derived from an EMBL/GenBank/DDBJ whole genome shotgun (WGS) entry which is preliminary data.</text>
</comment>
<reference evidence="2 3" key="1">
    <citation type="journal article" date="2023" name="bioRxiv">
        <title>Conserved and derived expression patterns and positive selection on dental genes reveal complex evolutionary context of ever-growing rodent molars.</title>
        <authorList>
            <person name="Calamari Z.T."/>
            <person name="Song A."/>
            <person name="Cohen E."/>
            <person name="Akter M."/>
            <person name="Roy R.D."/>
            <person name="Hallikas O."/>
            <person name="Christensen M.M."/>
            <person name="Li P."/>
            <person name="Marangoni P."/>
            <person name="Jernvall J."/>
            <person name="Klein O.D."/>
        </authorList>
    </citation>
    <scope>NUCLEOTIDE SEQUENCE [LARGE SCALE GENOMIC DNA]</scope>
    <source>
        <strain evidence="2">V071</strain>
    </source>
</reference>
<dbReference type="EMBL" id="JBBHLL010000063">
    <property type="protein sequence ID" value="KAK7821691.1"/>
    <property type="molecule type" value="Genomic_DNA"/>
</dbReference>
<feature type="compositionally biased region" description="Polar residues" evidence="1">
    <location>
        <begin position="583"/>
        <end position="593"/>
    </location>
</feature>
<proteinExistence type="predicted"/>
<sequence>MAELPFCKEVKLGGDVEAAATFSIIKMALTSGFTARLKTSLLDYRAFSTILPTFHAKHRKVKYLKRTRGKGKEKPPAMGQALDDDDIDVVCSLTGIKKSRPFNPWLQKPCYRRNRPLEMEVQMDLLLMTAHQDPALHSGTENQTKDLTFLNFQNNYNHNAFKQWVNVEFQELIKVPSKFDAKAKRDTGVACNSSCRQSPTASAPLNVHSDCDLLGDQVHVIASDLQRHGFRSCFYSQLKMKRVVKNSPLFDMTVSPHAREWSSGQTGHVNLQGVVIVVIIGGGVLLLLLHKTLTDRMCPLGIPTSGRSSNFFMRKPRANTGLGNSRVYFQADFVKYFEDCYGEIQVHGISPEAYGPLLTSHNWLTCDASIDVEIWVQFCAGDSGCSRHQNEEEITTQGTKQLLQHISLRLSESSREITIFILSTRKANDDDDDDDDDDGNGDGDDGDGDGGDGDDGDGDGDGDDGDGDGGDGDDPNEKQKEGKREQDRQDQREPSSDDGWRYRRRPTLEHRTEPPKVQMRSRRRKNMKNEIRTARRLSRTHSEPPLLRAAADTGKQVALLSSLQQAKILRQAKKDKGPGVCSSRHQTSLQMTVQEGEYPNRLDPKNLVYAKETSPSVIVNDLSERLRASHIQRIRPHSENLVGSQARSVPVQLALILTIWTSDLDLPRYFSVTKIETEVAEETENQKSPIAYTGTYSRLDKLQTMVVKAYPKPPERQNSNYVLKPQPSGKVEFLSMDRLIAPQKAAPGSIVDFKHSRFTSLPLLRKCWPAQGYQLNMEKEVPTRPGTNPHIRARSGNAEGGKESQEQMKESETPPFPPSILPQNTKLHNHHMQVQIIKVMLLFQRNTLAFQVCAIMPEFFHMCYQGAKLRSSSQQLNDITTDFNTCFFHCQLPPSLVTKSMGYFMQHVNVQNGRFKFSIGLEQCLNPHAVTRGAIDLGIREDLMQISKKEATPEPFGPKLNMVPEENCSSLVASVKTQCNRLPRREIKNLTLSSLATLHLLRIPPWLVLAILVNSALEHFQQLPRLAVPGEELEKRPPSLSKHVCKLIPADFKPQMLSDFLNGLLLHSHHSSQGFLPCGKFKFLPPPSRSRKGESPNRLERQNPVYAEEASPSVIVNGFSKRLRDSYVALGPVLEPTLVDQAGPELTETCNGFTVLDSQVIQLYGLQSWLSLYHFDPVVTKYIIGTKYTREEVYSKEKKTADFMVMAAGKELVEKKEEEKDEAEEEKEEEKKEEKKEERRRRKQEAFQGCQQNMEEQEEISESNPICLGFSLTITREVLPISYEYEALVLDMVQEGECPDRLDPKNPVYAEEASPSVIVNGFSERLQASHIQRIRPHSENLVQEGECPNRLDPQNPVYVEETGPSVIVNGFSERLRASHSHRIRPNSKNLFIYMMDYIDRFAYFEPALHLWNEADLIIMDNFSNVRLDSIVGGGLALASAHLFDQMLSIGTSGIGSGSLVGQGVH</sequence>
<keyword evidence="3" id="KW-1185">Reference proteome</keyword>
<evidence type="ECO:0000313" key="3">
    <source>
        <dbReference type="Proteomes" id="UP001488838"/>
    </source>
</evidence>
<feature type="region of interest" description="Disordered" evidence="1">
    <location>
        <begin position="1214"/>
        <end position="1237"/>
    </location>
</feature>
<accession>A0AAW0J630</accession>